<evidence type="ECO:0000256" key="1">
    <source>
        <dbReference type="ARBA" id="ARBA00008857"/>
    </source>
</evidence>
<proteinExistence type="inferred from homology"/>
<keyword evidence="4" id="KW-0233">DNA recombination</keyword>
<keyword evidence="3" id="KW-0238">DNA-binding</keyword>
<organism evidence="6 7">
    <name type="scientific">Zooshikella harenae</name>
    <dbReference type="NCBI Taxonomy" id="2827238"/>
    <lineage>
        <taxon>Bacteria</taxon>
        <taxon>Pseudomonadati</taxon>
        <taxon>Pseudomonadota</taxon>
        <taxon>Gammaproteobacteria</taxon>
        <taxon>Oceanospirillales</taxon>
        <taxon>Zooshikellaceae</taxon>
        <taxon>Zooshikella</taxon>
    </lineage>
</organism>
<dbReference type="InterPro" id="IPR013762">
    <property type="entry name" value="Integrase-like_cat_sf"/>
</dbReference>
<sequence length="378" mass="44340">MTPRKRSHKNKGLEPNLYTYGANNKYYRYRHPRTGKYFPMGSDRAKAQTAARLLNSRLAEHNFLVERVVDDHRTNLAFLIERFKEEYLPLRNLKARSRDNTLYRLGRVERDIGGRALDELTVQFVADYLDLNFKGDSYRQHRSILVQLCRFAITKGLMDNNPAEVTLNKQVQKKRRRLTLKQYHAIYTHAEPWLRNAMDLSLITLQRAGDVCKLKFEDIHDGKMFVIQEKTEKHGESAYLAITLNPLLNTIIDRAKQSGIHSPHLVHRESLSRTNQTKRNQHHTAVRRDFLSRAFTKTRDKTSLFKSIDPSERPTFHEIRSLGGYLYEQQGFEKSYIRKLMGHTSEKMTNVYLDGHENRWTECNADLPIQLLKVKPDE</sequence>
<dbReference type="Gene3D" id="1.10.150.130">
    <property type="match status" value="1"/>
</dbReference>
<accession>A0ABS5ZJ39</accession>
<evidence type="ECO:0000256" key="4">
    <source>
        <dbReference type="ARBA" id="ARBA00023172"/>
    </source>
</evidence>
<comment type="caution">
    <text evidence="6">The sequence shown here is derived from an EMBL/GenBank/DDBJ whole genome shotgun (WGS) entry which is preliminary data.</text>
</comment>
<evidence type="ECO:0000256" key="3">
    <source>
        <dbReference type="ARBA" id="ARBA00023125"/>
    </source>
</evidence>
<dbReference type="PROSITE" id="PS51898">
    <property type="entry name" value="TYR_RECOMBINASE"/>
    <property type="match status" value="1"/>
</dbReference>
<evidence type="ECO:0000256" key="2">
    <source>
        <dbReference type="ARBA" id="ARBA00022908"/>
    </source>
</evidence>
<dbReference type="EMBL" id="JAGSOY010000106">
    <property type="protein sequence ID" value="MBU2713808.1"/>
    <property type="molecule type" value="Genomic_DNA"/>
</dbReference>
<dbReference type="Gene3D" id="3.30.160.60">
    <property type="entry name" value="Classic Zinc Finger"/>
    <property type="match status" value="1"/>
</dbReference>
<dbReference type="InterPro" id="IPR050808">
    <property type="entry name" value="Phage_Integrase"/>
</dbReference>
<dbReference type="PANTHER" id="PTHR30629">
    <property type="entry name" value="PROPHAGE INTEGRASE"/>
    <property type="match status" value="1"/>
</dbReference>
<keyword evidence="7" id="KW-1185">Reference proteome</keyword>
<dbReference type="InterPro" id="IPR010998">
    <property type="entry name" value="Integrase_recombinase_N"/>
</dbReference>
<dbReference type="InterPro" id="IPR011010">
    <property type="entry name" value="DNA_brk_join_enz"/>
</dbReference>
<protein>
    <submittedName>
        <fullName evidence="6">Tyrosine-type recombinase/integrase</fullName>
    </submittedName>
</protein>
<dbReference type="PANTHER" id="PTHR30629:SF2">
    <property type="entry name" value="PROPHAGE INTEGRASE INTS-RELATED"/>
    <property type="match status" value="1"/>
</dbReference>
<dbReference type="InterPro" id="IPR016177">
    <property type="entry name" value="DNA-bd_dom_sf"/>
</dbReference>
<evidence type="ECO:0000259" key="5">
    <source>
        <dbReference type="PROSITE" id="PS51898"/>
    </source>
</evidence>
<dbReference type="RefSeq" id="WP_215822091.1">
    <property type="nucleotide sequence ID" value="NZ_JAGSOY010000106.1"/>
</dbReference>
<dbReference type="Pfam" id="PF09003">
    <property type="entry name" value="Arm-DNA-bind_1"/>
    <property type="match status" value="1"/>
</dbReference>
<dbReference type="Pfam" id="PF00589">
    <property type="entry name" value="Phage_integrase"/>
    <property type="match status" value="1"/>
</dbReference>
<dbReference type="SUPFAM" id="SSF56349">
    <property type="entry name" value="DNA breaking-rejoining enzymes"/>
    <property type="match status" value="1"/>
</dbReference>
<dbReference type="SUPFAM" id="SSF54171">
    <property type="entry name" value="DNA-binding domain"/>
    <property type="match status" value="1"/>
</dbReference>
<keyword evidence="2" id="KW-0229">DNA integration</keyword>
<reference evidence="6 7" key="1">
    <citation type="submission" date="2021-04" db="EMBL/GenBank/DDBJ databases">
        <authorList>
            <person name="Pira H."/>
            <person name="Risdian C."/>
            <person name="Wink J."/>
        </authorList>
    </citation>
    <scope>NUCLEOTIDE SEQUENCE [LARGE SCALE GENOMIC DNA]</scope>
    <source>
        <strain evidence="6 7">WH53</strain>
    </source>
</reference>
<comment type="similarity">
    <text evidence="1">Belongs to the 'phage' integrase family.</text>
</comment>
<dbReference type="InterPro" id="IPR002104">
    <property type="entry name" value="Integrase_catalytic"/>
</dbReference>
<name>A0ABS5ZJ39_9GAMM</name>
<evidence type="ECO:0000313" key="6">
    <source>
        <dbReference type="EMBL" id="MBU2713808.1"/>
    </source>
</evidence>
<evidence type="ECO:0000313" key="7">
    <source>
        <dbReference type="Proteomes" id="UP000690515"/>
    </source>
</evidence>
<dbReference type="InterPro" id="IPR015094">
    <property type="entry name" value="Integrase_lambda-typ_DNA-bd_N"/>
</dbReference>
<feature type="domain" description="Tyr recombinase" evidence="5">
    <location>
        <begin position="173"/>
        <end position="365"/>
    </location>
</feature>
<dbReference type="Proteomes" id="UP000690515">
    <property type="component" value="Unassembled WGS sequence"/>
</dbReference>
<dbReference type="Gene3D" id="1.10.443.10">
    <property type="entry name" value="Intergrase catalytic core"/>
    <property type="match status" value="1"/>
</dbReference>
<gene>
    <name evidence="6" type="ORF">KCG35_22400</name>
</gene>